<evidence type="ECO:0000313" key="1">
    <source>
        <dbReference type="Proteomes" id="UP000887576"/>
    </source>
</evidence>
<reference evidence="2" key="1">
    <citation type="submission" date="2022-11" db="UniProtKB">
        <authorList>
            <consortium name="WormBaseParasite"/>
        </authorList>
    </citation>
    <scope>IDENTIFICATION</scope>
</reference>
<accession>A0AC34R3V9</accession>
<proteinExistence type="predicted"/>
<name>A0AC34R3V9_9BILA</name>
<dbReference type="WBParaSite" id="JU765_v2.g3132.t2">
    <property type="protein sequence ID" value="JU765_v2.g3132.t2"/>
    <property type="gene ID" value="JU765_v2.g3132"/>
</dbReference>
<evidence type="ECO:0000313" key="2">
    <source>
        <dbReference type="WBParaSite" id="JU765_v2.g3132.t2"/>
    </source>
</evidence>
<protein>
    <submittedName>
        <fullName evidence="2">Uncharacterized protein</fullName>
    </submittedName>
</protein>
<sequence length="476" mass="52672">MSLIRTVILRTSPHIAQTKRFTPTAIRSLCLTRCQRFEQTRYLHVSTSLNAKKDYYKILGVAKNAKDTDIKKAYYQAAKKYHPDVNKEKGASEKFQELSEAYEVLSDADKRAAYDQNSQRPSGKHSDWQYQSTRAAEEIFNQFFGGLGRDPFAGFAESAAGFAASQEIPVNLSFEEAARGASKTISYNSIEDCIKCRGSGTEPGYKKVSCPYCNGTGVTSSSYSGFYFQSTCNRCRGSGHYNKNPCTECEGHGTSVQRRSSTVSIPAGVSNGQRMQLSLGRNTVYLLLRVADSLIHQRDRYDIHTDVDISIAQAILGGTVKVSGIYEDRYVQIRPGTNSHTEYLIPGAGIKKLDKSGTGDQHIHIKIKVPKKLTEKQKALMLAWAELENDTSGTVDGIAKTVDGSSKKQKVEKPVETKTSDDKDDDRLKKSTDDKTSEIIKELRRILYEETSGTPVDPPKAATEAKEDKKKSSSSA</sequence>
<dbReference type="Proteomes" id="UP000887576">
    <property type="component" value="Unplaced"/>
</dbReference>
<organism evidence="1 2">
    <name type="scientific">Panagrolaimus sp. JU765</name>
    <dbReference type="NCBI Taxonomy" id="591449"/>
    <lineage>
        <taxon>Eukaryota</taxon>
        <taxon>Metazoa</taxon>
        <taxon>Ecdysozoa</taxon>
        <taxon>Nematoda</taxon>
        <taxon>Chromadorea</taxon>
        <taxon>Rhabditida</taxon>
        <taxon>Tylenchina</taxon>
        <taxon>Panagrolaimomorpha</taxon>
        <taxon>Panagrolaimoidea</taxon>
        <taxon>Panagrolaimidae</taxon>
        <taxon>Panagrolaimus</taxon>
    </lineage>
</organism>